<sequence>MESDEHLNDLRLQFQTLQKQQEKRKLEGKKKKEPNNLSVTGTLDDLNLSKQVVQEDSPEESLLKQQDEILLDQIRELRDENGRLFKLLSEKDFEIKHLKKKREEERLAFTGSSGLAGAVAATKIVELSKKNRELTAEIEKEKIRSKQSSNRIKELEKEVKLCLFDLLDGKSKLLENPLVKSLQEKLAAAQLKVTEYRNQVQSAKQELKVAQKVLLSEVGEEINLQQMLNNPGSFRGRSQQILALQTRVRELEQQLCQQRQADVQSVEQDVSGTAAHHKPPAQNRNLNYIRTIEKEKREAFERISADHEGLLKEHEDVKKKLEASKARSRTQSEEIKTLKMQISSLLEKGKHDTGLVDALLKQQSQMQTVLKQLGQQQSAQTKSHKHSLRQQLDSGPPENKCLIQKLKLVVAEKDAIIKELREKQQLSNKVKKKKKNMKQMCLEAEKKYQEERRKTLMLEQQLERER</sequence>
<name>A0A3B5M9M2_9TELE</name>
<organism evidence="3 4">
    <name type="scientific">Xiphophorus couchianus</name>
    <name type="common">Monterrey platyfish</name>
    <dbReference type="NCBI Taxonomy" id="32473"/>
    <lineage>
        <taxon>Eukaryota</taxon>
        <taxon>Metazoa</taxon>
        <taxon>Chordata</taxon>
        <taxon>Craniata</taxon>
        <taxon>Vertebrata</taxon>
        <taxon>Euteleostomi</taxon>
        <taxon>Actinopterygii</taxon>
        <taxon>Neopterygii</taxon>
        <taxon>Teleostei</taxon>
        <taxon>Neoteleostei</taxon>
        <taxon>Acanthomorphata</taxon>
        <taxon>Ovalentaria</taxon>
        <taxon>Atherinomorphae</taxon>
        <taxon>Cyprinodontiformes</taxon>
        <taxon>Poeciliidae</taxon>
        <taxon>Poeciliinae</taxon>
        <taxon>Xiphophorus</taxon>
    </lineage>
</organism>
<evidence type="ECO:0000313" key="3">
    <source>
        <dbReference type="Ensembl" id="ENSXCOP00000020237.1"/>
    </source>
</evidence>
<evidence type="ECO:0000256" key="2">
    <source>
        <dbReference type="SAM" id="MobiDB-lite"/>
    </source>
</evidence>
<dbReference type="InterPro" id="IPR038929">
    <property type="entry name" value="CCDC13"/>
</dbReference>
<evidence type="ECO:0000256" key="1">
    <source>
        <dbReference type="SAM" id="Coils"/>
    </source>
</evidence>
<feature type="region of interest" description="Disordered" evidence="2">
    <location>
        <begin position="21"/>
        <end position="41"/>
    </location>
</feature>
<proteinExistence type="predicted"/>
<dbReference type="Proteomes" id="UP000261380">
    <property type="component" value="Unplaced"/>
</dbReference>
<keyword evidence="1" id="KW-0175">Coiled coil</keyword>
<feature type="region of interest" description="Disordered" evidence="2">
    <location>
        <begin position="374"/>
        <end position="396"/>
    </location>
</feature>
<feature type="coiled-coil region" evidence="1">
    <location>
        <begin position="403"/>
        <end position="461"/>
    </location>
</feature>
<dbReference type="PANTHER" id="PTHR31935">
    <property type="entry name" value="COILED-COIL DOMAIN-CONTAINING PROTEIN 13"/>
    <property type="match status" value="1"/>
</dbReference>
<feature type="coiled-coil region" evidence="1">
    <location>
        <begin position="124"/>
        <end position="213"/>
    </location>
</feature>
<accession>A0A3B5M9M2</accession>
<dbReference type="GO" id="GO:1905515">
    <property type="term" value="P:non-motile cilium assembly"/>
    <property type="evidence" value="ECO:0007669"/>
    <property type="project" value="TreeGrafter"/>
</dbReference>
<dbReference type="STRING" id="32473.ENSXCOP00000020237"/>
<evidence type="ECO:0000313" key="4">
    <source>
        <dbReference type="Proteomes" id="UP000261380"/>
    </source>
</evidence>
<protein>
    <submittedName>
        <fullName evidence="3">Uncharacterized protein</fullName>
    </submittedName>
</protein>
<keyword evidence="4" id="KW-1185">Reference proteome</keyword>
<dbReference type="GeneTree" id="ENSGT00390000000596"/>
<dbReference type="Ensembl" id="ENSXCOT00000020485.1">
    <property type="protein sequence ID" value="ENSXCOP00000020237.1"/>
    <property type="gene ID" value="ENSXCOG00000015171.1"/>
</dbReference>
<dbReference type="PANTHER" id="PTHR31935:SF1">
    <property type="entry name" value="COILED-COIL DOMAIN-CONTAINING PROTEIN 13"/>
    <property type="match status" value="1"/>
</dbReference>
<reference evidence="3" key="2">
    <citation type="submission" date="2025-09" db="UniProtKB">
        <authorList>
            <consortium name="Ensembl"/>
        </authorList>
    </citation>
    <scope>IDENTIFICATION</scope>
</reference>
<reference evidence="3" key="1">
    <citation type="submission" date="2025-08" db="UniProtKB">
        <authorList>
            <consortium name="Ensembl"/>
        </authorList>
    </citation>
    <scope>IDENTIFICATION</scope>
</reference>
<dbReference type="GO" id="GO:0031122">
    <property type="term" value="P:cytoplasmic microtubule organization"/>
    <property type="evidence" value="ECO:0007669"/>
    <property type="project" value="TreeGrafter"/>
</dbReference>
<dbReference type="AlphaFoldDB" id="A0A3B5M9M2"/>
<dbReference type="GO" id="GO:0034451">
    <property type="term" value="C:centriolar satellite"/>
    <property type="evidence" value="ECO:0007669"/>
    <property type="project" value="TreeGrafter"/>
</dbReference>